<sequence length="266" mass="29032">MPSWEHGGGFSLDASVRIEGADRQGLERLLRYCARPAFALERLREIDAEHLVYESVKPGPGGSVSLMLTPLERIERLAVLIPPPRRHRHRYYGVLAANAPLRAQVTALAGLPERLTAPLATATETEPIAAAAAQITAASVSSDSKEEAEGAEEAIHRRAARYAWALLLARIYEVFPLVCPRCGGEMRIIAFIIDAGAVRDILTPLGEPTSPPRLMPARAPPLWEMPDATLGEDDPQAQSASEYEFDQRIAWSGRCGLEVPMRKGPD</sequence>
<evidence type="ECO:0000313" key="3">
    <source>
        <dbReference type="Proteomes" id="UP000886469"/>
    </source>
</evidence>
<organism evidence="2 3">
    <name type="scientific">Candidatus Accumulibacter contiguus</name>
    <dbReference type="NCBI Taxonomy" id="2954381"/>
    <lineage>
        <taxon>Bacteria</taxon>
        <taxon>Pseudomonadati</taxon>
        <taxon>Pseudomonadota</taxon>
        <taxon>Betaproteobacteria</taxon>
        <taxon>Candidatus Accumulibacter</taxon>
    </lineage>
</organism>
<dbReference type="Pfam" id="PF04986">
    <property type="entry name" value="Y2_Tnp"/>
    <property type="match status" value="1"/>
</dbReference>
<reference evidence="2" key="1">
    <citation type="submission" date="2019-03" db="EMBL/GenBank/DDBJ databases">
        <title>Metabolic reconstructions from genomes of highly enriched 'Candidatus Accumulibacter' and 'Candidatus Competibacter' bioreactor populations.</title>
        <authorList>
            <person name="Annavajhala M.K."/>
            <person name="Welles L."/>
            <person name="Abbas B."/>
            <person name="Sorokin D."/>
            <person name="Park H."/>
            <person name="Van Loosdrecht M."/>
            <person name="Chandran K."/>
        </authorList>
    </citation>
    <scope>NUCLEOTIDE SEQUENCE</scope>
    <source>
        <strain evidence="2">SBR_L</strain>
    </source>
</reference>
<dbReference type="Proteomes" id="UP000886469">
    <property type="component" value="Unassembled WGS sequence"/>
</dbReference>
<keyword evidence="3" id="KW-1185">Reference proteome</keyword>
<evidence type="ECO:0000313" key="2">
    <source>
        <dbReference type="EMBL" id="NMQ06544.1"/>
    </source>
</evidence>
<protein>
    <recommendedName>
        <fullName evidence="1">Transposase IS801/IS1294 domain-containing protein</fullName>
    </recommendedName>
</protein>
<dbReference type="EMBL" id="SPMX01000045">
    <property type="protein sequence ID" value="NMQ06544.1"/>
    <property type="molecule type" value="Genomic_DNA"/>
</dbReference>
<comment type="caution">
    <text evidence="2">The sequence shown here is derived from an EMBL/GenBank/DDBJ whole genome shotgun (WGS) entry which is preliminary data.</text>
</comment>
<dbReference type="InterPro" id="IPR007069">
    <property type="entry name" value="Transposase_32"/>
</dbReference>
<name>A0ABX1TA56_9PROT</name>
<proteinExistence type="predicted"/>
<accession>A0ABX1TA56</accession>
<feature type="domain" description="Transposase IS801/IS1294" evidence="1">
    <location>
        <begin position="8"/>
        <end position="97"/>
    </location>
</feature>
<evidence type="ECO:0000259" key="1">
    <source>
        <dbReference type="Pfam" id="PF04986"/>
    </source>
</evidence>
<gene>
    <name evidence="2" type="ORF">E4Q08_15445</name>
</gene>